<feature type="domain" description="XPG N-terminal" evidence="2">
    <location>
        <begin position="1"/>
        <end position="112"/>
    </location>
</feature>
<organism evidence="3 4">
    <name type="scientific">Nephila pilipes</name>
    <name type="common">Giant wood spider</name>
    <name type="synonym">Nephila maculata</name>
    <dbReference type="NCBI Taxonomy" id="299642"/>
    <lineage>
        <taxon>Eukaryota</taxon>
        <taxon>Metazoa</taxon>
        <taxon>Ecdysozoa</taxon>
        <taxon>Arthropoda</taxon>
        <taxon>Chelicerata</taxon>
        <taxon>Arachnida</taxon>
        <taxon>Araneae</taxon>
        <taxon>Araneomorphae</taxon>
        <taxon>Entelegynae</taxon>
        <taxon>Araneoidea</taxon>
        <taxon>Nephilidae</taxon>
        <taxon>Nephila</taxon>
    </lineage>
</organism>
<dbReference type="GO" id="GO:0004518">
    <property type="term" value="F:nuclease activity"/>
    <property type="evidence" value="ECO:0007669"/>
    <property type="project" value="InterPro"/>
</dbReference>
<dbReference type="EMBL" id="BMAW01124568">
    <property type="protein sequence ID" value="GFU08453.1"/>
    <property type="molecule type" value="Genomic_DNA"/>
</dbReference>
<reference evidence="3" key="1">
    <citation type="submission" date="2020-08" db="EMBL/GenBank/DDBJ databases">
        <title>Multicomponent nature underlies the extraordinary mechanical properties of spider dragline silk.</title>
        <authorList>
            <person name="Kono N."/>
            <person name="Nakamura H."/>
            <person name="Mori M."/>
            <person name="Yoshida Y."/>
            <person name="Ohtoshi R."/>
            <person name="Malay A.D."/>
            <person name="Moran D.A.P."/>
            <person name="Tomita M."/>
            <person name="Numata K."/>
            <person name="Arakawa K."/>
        </authorList>
    </citation>
    <scope>NUCLEOTIDE SEQUENCE</scope>
</reference>
<dbReference type="SUPFAM" id="SSF88723">
    <property type="entry name" value="PIN domain-like"/>
    <property type="match status" value="1"/>
</dbReference>
<evidence type="ECO:0000259" key="2">
    <source>
        <dbReference type="SMART" id="SM00485"/>
    </source>
</evidence>
<keyword evidence="4" id="KW-1185">Reference proteome</keyword>
<evidence type="ECO:0000313" key="3">
    <source>
        <dbReference type="EMBL" id="GFU08453.1"/>
    </source>
</evidence>
<dbReference type="Proteomes" id="UP000887013">
    <property type="component" value="Unassembled WGS sequence"/>
</dbReference>
<dbReference type="Gene3D" id="3.40.50.1010">
    <property type="entry name" value="5'-nuclease"/>
    <property type="match status" value="1"/>
</dbReference>
<dbReference type="GO" id="GO:0005634">
    <property type="term" value="C:nucleus"/>
    <property type="evidence" value="ECO:0007669"/>
    <property type="project" value="TreeGrafter"/>
</dbReference>
<proteinExistence type="inferred from homology"/>
<evidence type="ECO:0000313" key="4">
    <source>
        <dbReference type="Proteomes" id="UP000887013"/>
    </source>
</evidence>
<keyword evidence="3" id="KW-0675">Receptor</keyword>
<comment type="caution">
    <text evidence="3">The sequence shown here is derived from an EMBL/GenBank/DDBJ whole genome shotgun (WGS) entry which is preliminary data.</text>
</comment>
<sequence length="625" mass="71897">MGIRGLQTYIENNCPEACKFVSIKKLAEKHKAKFHVQPVLIIDGLNWLCHMCGEAELEWMFGGQWLQFAKAIEICIAKFKRIGVKLLFIFDGTVCDSKRKTWVKRRVRTYEAMLSIFEGIKENFSEPYDSYGLPTMMDILCCFIVKELGADAFQSNTEADFVIAKYAAEHDEVFAILSQDTDFIIFNTKMYLSMLHFDFSTLCTIHYDRNCLALKYLHLSVEQLPLFSCLAGNDIVDYVMLKPFLLSLSDTRYISLTNLAEILCKIIKEENWLGNADDLKELCQISLKVFGNVDKAQLIREGLKSYDIDSNIPTPKVCIKASSKLEKNVHEKHLNCLNAPYIYDLLCKMEFSQREVLEDDSRPPCAVLYREIRQRCYGVLFNCFIPPHSVKNPGKTKNGDTIIIQEWCAYQGNFMEEPEYVKPLPLKNLTSAKNDVPKIEDLWFKLSLKEKLKVFWDILQIPMEFKLLVELPYDHIVLASILSSLIGGLELSPLIQPLEVAVFVAQALWDKKIDELEKIPIPWLDADTVNLCTLFLCGVSTMFLILSTCGSPIPLIHIMPWRYFDGKLFHHLLNKARVKPSVGDLCKNEGQMVKKFYKLLRVVTSNSIYDVDQYAWGNVFKDFQR</sequence>
<accession>A0A8X6QDD2</accession>
<gene>
    <name evidence="3" type="primary">FAM120B_1</name>
    <name evidence="3" type="ORF">NPIL_615001</name>
</gene>
<dbReference type="OrthoDB" id="6354174at2759"/>
<dbReference type="PANTHER" id="PTHR15976">
    <property type="entry name" value="CONSTITUTIVE COACTIVATOR OF PEROXISOME PROLIFERATOR-ACTIVATED RECEPTOR GAMMA"/>
    <property type="match status" value="1"/>
</dbReference>
<dbReference type="InterPro" id="IPR006085">
    <property type="entry name" value="XPG_DNA_repair_N"/>
</dbReference>
<evidence type="ECO:0000256" key="1">
    <source>
        <dbReference type="ARBA" id="ARBA00009495"/>
    </source>
</evidence>
<comment type="similarity">
    <text evidence="1">Belongs to the constitutive coactivator of PPAR-gamma family.</text>
</comment>
<dbReference type="InterPro" id="IPR026784">
    <property type="entry name" value="Coact_PPARg"/>
</dbReference>
<dbReference type="SMART" id="SM00485">
    <property type="entry name" value="XPGN"/>
    <property type="match status" value="1"/>
</dbReference>
<name>A0A8X6QDD2_NEPPI</name>
<dbReference type="AlphaFoldDB" id="A0A8X6QDD2"/>
<dbReference type="InterPro" id="IPR029060">
    <property type="entry name" value="PIN-like_dom_sf"/>
</dbReference>
<dbReference type="PANTHER" id="PTHR15976:SF17">
    <property type="entry name" value="CONSTITUTIVE COACTIVATOR OF PEROXISOME PROLIFERATOR-ACTIVATED RECEPTOR GAMMA"/>
    <property type="match status" value="1"/>
</dbReference>
<protein>
    <submittedName>
        <fullName evidence="3">Constitutive coactivator of peroxisome proliferator-activated receptor gamma</fullName>
    </submittedName>
</protein>